<dbReference type="EMBL" id="JALNTZ010000007">
    <property type="protein sequence ID" value="KAJ3644707.1"/>
    <property type="molecule type" value="Genomic_DNA"/>
</dbReference>
<keyword evidence="3 10" id="KW-0716">Sensory transduction</keyword>
<protein>
    <recommendedName>
        <fullName evidence="10">Odorant receptor</fullName>
    </recommendedName>
</protein>
<dbReference type="GO" id="GO:0004984">
    <property type="term" value="F:olfactory receptor activity"/>
    <property type="evidence" value="ECO:0007669"/>
    <property type="project" value="InterPro"/>
</dbReference>
<comment type="caution">
    <text evidence="10">Lacks conserved residue(s) required for the propagation of feature annotation.</text>
</comment>
<sequence>MTELRYFSGVVFMLKLSFLYPVDTKSKLGTGLYFVWGFFYAASFVTTFVQCAVYLYKTPFDLIEESMVIMNTVIYFSLFVNFTFLFVKRRKLVELVVNINANFVNGSDNKVEEITMERAARISDKFAYFWALNCVVSCLMPTISSLLSGNIQLPILEWIPYDTQKSPLRFAITYIWQVFCLTNLGAIYAVLDLVFPCISVVMGQQFKILSSNFTNNINKTLVESGVPITPNFTPETLNEIKSDEFQKQNFRYFRKNIKHHQILLEYCDDLNDILSTFLMGKISAAIFNTLFMAFSLITTGNHAMIFGLASYVMSVTIELFIYTYSGQILTQSADVLWPLYESQWYLCDLNYQRTFNIVQMRASKMVHTKAGNYFSMSASSFITFMKALCSYVALLKELTERGR</sequence>
<dbReference type="PANTHER" id="PTHR21137:SF35">
    <property type="entry name" value="ODORANT RECEPTOR 19A-RELATED"/>
    <property type="match status" value="1"/>
</dbReference>
<evidence type="ECO:0000313" key="12">
    <source>
        <dbReference type="Proteomes" id="UP001168821"/>
    </source>
</evidence>
<keyword evidence="6 10" id="KW-1133">Transmembrane helix</keyword>
<keyword evidence="7 10" id="KW-0472">Membrane</keyword>
<dbReference type="PANTHER" id="PTHR21137">
    <property type="entry name" value="ODORANT RECEPTOR"/>
    <property type="match status" value="1"/>
</dbReference>
<evidence type="ECO:0000256" key="2">
    <source>
        <dbReference type="ARBA" id="ARBA00022475"/>
    </source>
</evidence>
<evidence type="ECO:0000256" key="8">
    <source>
        <dbReference type="ARBA" id="ARBA00023170"/>
    </source>
</evidence>
<evidence type="ECO:0000256" key="3">
    <source>
        <dbReference type="ARBA" id="ARBA00022606"/>
    </source>
</evidence>
<keyword evidence="8 10" id="KW-0675">Receptor</keyword>
<evidence type="ECO:0000256" key="9">
    <source>
        <dbReference type="ARBA" id="ARBA00023224"/>
    </source>
</evidence>
<proteinExistence type="inferred from homology"/>
<feature type="transmembrane region" description="Helical" evidence="10">
    <location>
        <begin position="174"/>
        <end position="201"/>
    </location>
</feature>
<organism evidence="11 12">
    <name type="scientific">Zophobas morio</name>
    <dbReference type="NCBI Taxonomy" id="2755281"/>
    <lineage>
        <taxon>Eukaryota</taxon>
        <taxon>Metazoa</taxon>
        <taxon>Ecdysozoa</taxon>
        <taxon>Arthropoda</taxon>
        <taxon>Hexapoda</taxon>
        <taxon>Insecta</taxon>
        <taxon>Pterygota</taxon>
        <taxon>Neoptera</taxon>
        <taxon>Endopterygota</taxon>
        <taxon>Coleoptera</taxon>
        <taxon>Polyphaga</taxon>
        <taxon>Cucujiformia</taxon>
        <taxon>Tenebrionidae</taxon>
        <taxon>Zophobas</taxon>
    </lineage>
</organism>
<evidence type="ECO:0000256" key="7">
    <source>
        <dbReference type="ARBA" id="ARBA00023136"/>
    </source>
</evidence>
<keyword evidence="4 10" id="KW-0812">Transmembrane</keyword>
<evidence type="ECO:0000256" key="1">
    <source>
        <dbReference type="ARBA" id="ARBA00004651"/>
    </source>
</evidence>
<keyword evidence="12" id="KW-1185">Reference proteome</keyword>
<dbReference type="Proteomes" id="UP001168821">
    <property type="component" value="Unassembled WGS sequence"/>
</dbReference>
<comment type="similarity">
    <text evidence="10">Belongs to the insect chemoreceptor superfamily. Heteromeric odorant receptor channel (TC 1.A.69) family.</text>
</comment>
<name>A0AA38M6S6_9CUCU</name>
<accession>A0AA38M6S6</accession>
<evidence type="ECO:0000256" key="4">
    <source>
        <dbReference type="ARBA" id="ARBA00022692"/>
    </source>
</evidence>
<keyword evidence="2" id="KW-1003">Cell membrane</keyword>
<feature type="transmembrane region" description="Helical" evidence="10">
    <location>
        <begin position="278"/>
        <end position="297"/>
    </location>
</feature>
<dbReference type="Pfam" id="PF02949">
    <property type="entry name" value="7tm_6"/>
    <property type="match status" value="1"/>
</dbReference>
<reference evidence="11" key="1">
    <citation type="journal article" date="2023" name="G3 (Bethesda)">
        <title>Whole genome assemblies of Zophobas morio and Tenebrio molitor.</title>
        <authorList>
            <person name="Kaur S."/>
            <person name="Stinson S.A."/>
            <person name="diCenzo G.C."/>
        </authorList>
    </citation>
    <scope>NUCLEOTIDE SEQUENCE</scope>
    <source>
        <strain evidence="11">QUZm001</strain>
    </source>
</reference>
<dbReference type="AlphaFoldDB" id="A0AA38M6S6"/>
<comment type="subcellular location">
    <subcellularLocation>
        <location evidence="1 10">Cell membrane</location>
        <topology evidence="1 10">Multi-pass membrane protein</topology>
    </subcellularLocation>
</comment>
<keyword evidence="5 10" id="KW-0552">Olfaction</keyword>
<feature type="transmembrane region" description="Helical" evidence="10">
    <location>
        <begin position="370"/>
        <end position="394"/>
    </location>
</feature>
<feature type="transmembrane region" description="Helical" evidence="10">
    <location>
        <begin position="34"/>
        <end position="56"/>
    </location>
</feature>
<gene>
    <name evidence="11" type="ORF">Zmor_022417</name>
</gene>
<feature type="transmembrane region" description="Helical" evidence="10">
    <location>
        <begin position="68"/>
        <end position="87"/>
    </location>
</feature>
<evidence type="ECO:0000256" key="5">
    <source>
        <dbReference type="ARBA" id="ARBA00022725"/>
    </source>
</evidence>
<dbReference type="GO" id="GO:0007165">
    <property type="term" value="P:signal transduction"/>
    <property type="evidence" value="ECO:0007669"/>
    <property type="project" value="UniProtKB-KW"/>
</dbReference>
<dbReference type="GO" id="GO:0005549">
    <property type="term" value="F:odorant binding"/>
    <property type="evidence" value="ECO:0007669"/>
    <property type="project" value="InterPro"/>
</dbReference>
<evidence type="ECO:0000313" key="11">
    <source>
        <dbReference type="EMBL" id="KAJ3644707.1"/>
    </source>
</evidence>
<comment type="caution">
    <text evidence="11">The sequence shown here is derived from an EMBL/GenBank/DDBJ whole genome shotgun (WGS) entry which is preliminary data.</text>
</comment>
<evidence type="ECO:0000256" key="6">
    <source>
        <dbReference type="ARBA" id="ARBA00022989"/>
    </source>
</evidence>
<keyword evidence="9 10" id="KW-0807">Transducer</keyword>
<dbReference type="GO" id="GO:0005886">
    <property type="term" value="C:plasma membrane"/>
    <property type="evidence" value="ECO:0007669"/>
    <property type="project" value="UniProtKB-SubCell"/>
</dbReference>
<evidence type="ECO:0000256" key="10">
    <source>
        <dbReference type="RuleBase" id="RU351113"/>
    </source>
</evidence>
<feature type="transmembrane region" description="Helical" evidence="10">
    <location>
        <begin position="126"/>
        <end position="147"/>
    </location>
</feature>
<dbReference type="InterPro" id="IPR004117">
    <property type="entry name" value="7tm6_olfct_rcpt"/>
</dbReference>